<dbReference type="InterPro" id="IPR051206">
    <property type="entry name" value="NAMLAA_amidase_2"/>
</dbReference>
<organism evidence="6 7">
    <name type="scientific">Parasediminibacterium paludis</name>
    <dbReference type="NCBI Taxonomy" id="908966"/>
    <lineage>
        <taxon>Bacteria</taxon>
        <taxon>Pseudomonadati</taxon>
        <taxon>Bacteroidota</taxon>
        <taxon>Chitinophagia</taxon>
        <taxon>Chitinophagales</taxon>
        <taxon>Chitinophagaceae</taxon>
        <taxon>Parasediminibacterium</taxon>
    </lineage>
</organism>
<reference evidence="7" key="1">
    <citation type="journal article" date="2019" name="Int. J. Syst. Evol. Microbiol.">
        <title>The Global Catalogue of Microorganisms (GCM) 10K type strain sequencing project: providing services to taxonomists for standard genome sequencing and annotation.</title>
        <authorList>
            <consortium name="The Broad Institute Genomics Platform"/>
            <consortium name="The Broad Institute Genome Sequencing Center for Infectious Disease"/>
            <person name="Wu L."/>
            <person name="Ma J."/>
        </authorList>
    </citation>
    <scope>NUCLEOTIDE SEQUENCE [LARGE SCALE GENOMIC DNA]</scope>
    <source>
        <strain evidence="7">CECT 8010</strain>
    </source>
</reference>
<dbReference type="Gene3D" id="3.40.80.10">
    <property type="entry name" value="Peptidoglycan recognition protein-like"/>
    <property type="match status" value="1"/>
</dbReference>
<name>A0ABV8PVA2_9BACT</name>
<evidence type="ECO:0000256" key="4">
    <source>
        <dbReference type="ARBA" id="ARBA00023316"/>
    </source>
</evidence>
<sequence length="268" mass="30475">MLKQNLPLLLLFLFVFGCSKSPYRTTNKVYKDQAKAFANMLKQYPLTDSAFGNIDFVGTTNFGMRKPNFVVIHHTAQNSCEQTLKTFTTKASQVSAHYVICKDGTVHHMLNDYLRAYHAGVSKWGNTVDLNSASIGIEIDNNGFEKFTDEQINSLLTLLGNLKKAYNIPTANFIGHSDIAPTRKVDPNIYFPWKMLAQKGFGLWPDEIINSKVDSNFNHLQALRIIGYDIKDTSAAIRAFKRHFMQDSTKKINEADKLTLQNLYKKYM</sequence>
<dbReference type="InterPro" id="IPR002502">
    <property type="entry name" value="Amidase_domain"/>
</dbReference>
<dbReference type="EC" id="3.5.1.28" evidence="2"/>
<dbReference type="Proteomes" id="UP001595906">
    <property type="component" value="Unassembled WGS sequence"/>
</dbReference>
<comment type="catalytic activity">
    <reaction evidence="1">
        <text>Hydrolyzes the link between N-acetylmuramoyl residues and L-amino acid residues in certain cell-wall glycopeptides.</text>
        <dbReference type="EC" id="3.5.1.28"/>
    </reaction>
</comment>
<comment type="caution">
    <text evidence="6">The sequence shown here is derived from an EMBL/GenBank/DDBJ whole genome shotgun (WGS) entry which is preliminary data.</text>
</comment>
<proteinExistence type="predicted"/>
<evidence type="ECO:0000256" key="3">
    <source>
        <dbReference type="ARBA" id="ARBA00022801"/>
    </source>
</evidence>
<dbReference type="PROSITE" id="PS51257">
    <property type="entry name" value="PROKAR_LIPOPROTEIN"/>
    <property type="match status" value="1"/>
</dbReference>
<dbReference type="EMBL" id="JBHSDC010000016">
    <property type="protein sequence ID" value="MFC4232059.1"/>
    <property type="molecule type" value="Genomic_DNA"/>
</dbReference>
<dbReference type="RefSeq" id="WP_379013761.1">
    <property type="nucleotide sequence ID" value="NZ_JBHSDC010000016.1"/>
</dbReference>
<evidence type="ECO:0000313" key="7">
    <source>
        <dbReference type="Proteomes" id="UP001595906"/>
    </source>
</evidence>
<dbReference type="SUPFAM" id="SSF55846">
    <property type="entry name" value="N-acetylmuramoyl-L-alanine amidase-like"/>
    <property type="match status" value="1"/>
</dbReference>
<evidence type="ECO:0000313" key="6">
    <source>
        <dbReference type="EMBL" id="MFC4232059.1"/>
    </source>
</evidence>
<evidence type="ECO:0000256" key="2">
    <source>
        <dbReference type="ARBA" id="ARBA00011901"/>
    </source>
</evidence>
<dbReference type="CDD" id="cd06583">
    <property type="entry name" value="PGRP"/>
    <property type="match status" value="1"/>
</dbReference>
<protein>
    <recommendedName>
        <fullName evidence="2">N-acetylmuramoyl-L-alanine amidase</fullName>
        <ecNumber evidence="2">3.5.1.28</ecNumber>
    </recommendedName>
</protein>
<dbReference type="Pfam" id="PF01510">
    <property type="entry name" value="Amidase_2"/>
    <property type="match status" value="1"/>
</dbReference>
<dbReference type="SMART" id="SM00644">
    <property type="entry name" value="Ami_2"/>
    <property type="match status" value="1"/>
</dbReference>
<evidence type="ECO:0000256" key="1">
    <source>
        <dbReference type="ARBA" id="ARBA00001561"/>
    </source>
</evidence>
<dbReference type="GO" id="GO:0008745">
    <property type="term" value="F:N-acetylmuramoyl-L-alanine amidase activity"/>
    <property type="evidence" value="ECO:0007669"/>
    <property type="project" value="UniProtKB-EC"/>
</dbReference>
<dbReference type="PANTHER" id="PTHR30417:SF1">
    <property type="entry name" value="N-ACETYLMURAMOYL-L-ALANINE AMIDASE AMID"/>
    <property type="match status" value="1"/>
</dbReference>
<evidence type="ECO:0000259" key="5">
    <source>
        <dbReference type="SMART" id="SM00644"/>
    </source>
</evidence>
<dbReference type="InterPro" id="IPR036505">
    <property type="entry name" value="Amidase/PGRP_sf"/>
</dbReference>
<keyword evidence="3 6" id="KW-0378">Hydrolase</keyword>
<accession>A0ABV8PVA2</accession>
<gene>
    <name evidence="6" type="ORF">ACFOW1_09160</name>
</gene>
<keyword evidence="4" id="KW-0961">Cell wall biogenesis/degradation</keyword>
<keyword evidence="7" id="KW-1185">Reference proteome</keyword>
<dbReference type="PANTHER" id="PTHR30417">
    <property type="entry name" value="N-ACETYLMURAMOYL-L-ALANINE AMIDASE AMID"/>
    <property type="match status" value="1"/>
</dbReference>
<feature type="domain" description="N-acetylmuramoyl-L-alanine amidase" evidence="5">
    <location>
        <begin position="57"/>
        <end position="188"/>
    </location>
</feature>